<evidence type="ECO:0000256" key="7">
    <source>
        <dbReference type="ARBA" id="ARBA00023125"/>
    </source>
</evidence>
<keyword evidence="4 8" id="KW-0547">Nucleotide-binding</keyword>
<keyword evidence="5 8" id="KW-0067">ATP-binding</keyword>
<gene>
    <name evidence="8 12" type="primary">dnaA</name>
    <name evidence="12" type="ORF">C0V70_00005</name>
</gene>
<dbReference type="GO" id="GO:0008289">
    <property type="term" value="F:lipid binding"/>
    <property type="evidence" value="ECO:0007669"/>
    <property type="project" value="UniProtKB-KW"/>
</dbReference>
<keyword evidence="6 8" id="KW-0446">Lipid-binding</keyword>
<dbReference type="EMBL" id="CP025704">
    <property type="protein sequence ID" value="AUN96513.1"/>
    <property type="molecule type" value="Genomic_DNA"/>
</dbReference>
<evidence type="ECO:0000256" key="9">
    <source>
        <dbReference type="NCBIfam" id="TIGR00362"/>
    </source>
</evidence>
<dbReference type="AlphaFoldDB" id="A0A2K9NLY3"/>
<dbReference type="RefSeq" id="WP_102241808.1">
    <property type="nucleotide sequence ID" value="NZ_CP025704.1"/>
</dbReference>
<feature type="binding site" evidence="8">
    <location>
        <position position="237"/>
    </location>
    <ligand>
        <name>ATP</name>
        <dbReference type="ChEBI" id="CHEBI:30616"/>
    </ligand>
</feature>
<protein>
    <recommendedName>
        <fullName evidence="8 9">Chromosomal replication initiator protein DnaA</fullName>
    </recommendedName>
</protein>
<dbReference type="InterPro" id="IPR020591">
    <property type="entry name" value="Chromosome_initiator_DnaA-like"/>
</dbReference>
<dbReference type="GO" id="GO:0005737">
    <property type="term" value="C:cytoplasm"/>
    <property type="evidence" value="ECO:0007669"/>
    <property type="project" value="UniProtKB-SubCell"/>
</dbReference>
<comment type="caution">
    <text evidence="8">Lacks conserved residue(s) required for the propagation of feature annotation.</text>
</comment>
<name>A0A2K9NLY3_BACTC</name>
<dbReference type="CDD" id="cd00009">
    <property type="entry name" value="AAA"/>
    <property type="match status" value="1"/>
</dbReference>
<dbReference type="Gene3D" id="3.30.300.180">
    <property type="match status" value="1"/>
</dbReference>
<dbReference type="GO" id="GO:0006270">
    <property type="term" value="P:DNA replication initiation"/>
    <property type="evidence" value="ECO:0007669"/>
    <property type="project" value="UniProtKB-UniRule"/>
</dbReference>
<dbReference type="SMART" id="SM00760">
    <property type="entry name" value="Bac_DnaA_C"/>
    <property type="match status" value="1"/>
</dbReference>
<evidence type="ECO:0000256" key="3">
    <source>
        <dbReference type="ARBA" id="ARBA00022705"/>
    </source>
</evidence>
<evidence type="ECO:0000313" key="13">
    <source>
        <dbReference type="Proteomes" id="UP000235584"/>
    </source>
</evidence>
<evidence type="ECO:0000256" key="8">
    <source>
        <dbReference type="HAMAP-Rule" id="MF_00377"/>
    </source>
</evidence>
<evidence type="ECO:0000256" key="4">
    <source>
        <dbReference type="ARBA" id="ARBA00022741"/>
    </source>
</evidence>
<keyword evidence="13" id="KW-1185">Reference proteome</keyword>
<organism evidence="12 13">
    <name type="scientific">Bacteriovorax stolpii</name>
    <name type="common">Bdellovibrio stolpii</name>
    <dbReference type="NCBI Taxonomy" id="960"/>
    <lineage>
        <taxon>Bacteria</taxon>
        <taxon>Pseudomonadati</taxon>
        <taxon>Bdellovibrionota</taxon>
        <taxon>Bacteriovoracia</taxon>
        <taxon>Bacteriovoracales</taxon>
        <taxon>Bacteriovoracaceae</taxon>
        <taxon>Bacteriovorax</taxon>
    </lineage>
</organism>
<feature type="region of interest" description="Domain I, interacts with DnaA modulators" evidence="8">
    <location>
        <begin position="1"/>
        <end position="128"/>
    </location>
</feature>
<comment type="domain">
    <text evidence="8">Domain I is involved in oligomerization and binding regulators, domain II is flexibile and of varying length in different bacteria, domain III forms the AAA+ region, while domain IV binds dsDNA.</text>
</comment>
<dbReference type="PRINTS" id="PR00051">
    <property type="entry name" value="DNAA"/>
</dbReference>
<dbReference type="Gene3D" id="1.10.1750.10">
    <property type="match status" value="1"/>
</dbReference>
<dbReference type="HAMAP" id="MF_00377">
    <property type="entry name" value="DnaA_bact"/>
    <property type="match status" value="1"/>
</dbReference>
<feature type="region of interest" description="Domain IV, binds dsDNA" evidence="8">
    <location>
        <begin position="407"/>
        <end position="524"/>
    </location>
</feature>
<proteinExistence type="inferred from homology"/>
<dbReference type="InterPro" id="IPR027417">
    <property type="entry name" value="P-loop_NTPase"/>
</dbReference>
<comment type="subunit">
    <text evidence="8">Oligomerizes as a right-handed, spiral filament on DNA at oriC.</text>
</comment>
<evidence type="ECO:0000256" key="6">
    <source>
        <dbReference type="ARBA" id="ARBA00023121"/>
    </source>
</evidence>
<evidence type="ECO:0000256" key="2">
    <source>
        <dbReference type="ARBA" id="ARBA00022490"/>
    </source>
</evidence>
<dbReference type="SUPFAM" id="SSF48295">
    <property type="entry name" value="TrpR-like"/>
    <property type="match status" value="1"/>
</dbReference>
<dbReference type="GO" id="GO:0005886">
    <property type="term" value="C:plasma membrane"/>
    <property type="evidence" value="ECO:0007669"/>
    <property type="project" value="TreeGrafter"/>
</dbReference>
<dbReference type="Gene3D" id="1.10.8.60">
    <property type="match status" value="1"/>
</dbReference>
<comment type="similarity">
    <text evidence="1 8 11">Belongs to the DnaA family.</text>
</comment>
<dbReference type="Proteomes" id="UP000235584">
    <property type="component" value="Chromosome"/>
</dbReference>
<dbReference type="Pfam" id="PF00308">
    <property type="entry name" value="Bac_DnaA"/>
    <property type="match status" value="1"/>
</dbReference>
<keyword evidence="3 8" id="KW-0235">DNA replication</keyword>
<dbReference type="PANTHER" id="PTHR30050">
    <property type="entry name" value="CHROMOSOMAL REPLICATION INITIATOR PROTEIN DNAA"/>
    <property type="match status" value="1"/>
</dbReference>
<keyword evidence="7 8" id="KW-0238">DNA-binding</keyword>
<dbReference type="InterPro" id="IPR013317">
    <property type="entry name" value="DnaA_dom"/>
</dbReference>
<dbReference type="KEGG" id="bsto:C0V70_00005"/>
<comment type="subcellular location">
    <subcellularLocation>
        <location evidence="8">Cytoplasm</location>
    </subcellularLocation>
</comment>
<sequence length="524" mass="59211">MAQDFPSHLIKHFFSIGNETKTNDHFFGQFSPELSPEKGQSSEHQEELNAINQEVLSHLKTIVPELKFKTYFENSLELLEIDSTGATFSVRTAFIKKSADLYKEEIAKALYNVLGTAYEIVITSKDQTADIAPAFGLSGVQIKDDNRPKSMATTKFTLDLTPTRDDLKSRVDAEYIEHMNPNKTGIRVDRSKTFDNFIVGPTNNIAQAAAKAVALTPGKEGKYPSLYIHSNSGLGKTHLLHAVANEIAEKHPSYTICLITARDFMDEMIQLMKTNRINEFVRKYTERIDVLMIDDIHELKNKEGTQDQFFHVFNEMHNKGKQLIFTSDKRPKEIDGISERIKTRLQWGLVVDIQPPDLETRIAILRRKMEALDLYINEDVLTLIASRIKTNIRELEGSLVRLKAVSELMNVEIEVDLVKEQLMLPNSENEKEVTIESVAKATAQYFRVPLADLKSKGRSQDITKARHVAMYLARKVVNAKQQEIGAFFGGRDHSSVIHAVNTISDKVKTDSSLSKDINAIESNL</sequence>
<dbReference type="Gene3D" id="3.40.50.300">
    <property type="entry name" value="P-loop containing nucleotide triphosphate hydrolases"/>
    <property type="match status" value="1"/>
</dbReference>
<dbReference type="NCBIfam" id="TIGR00362">
    <property type="entry name" value="DnaA"/>
    <property type="match status" value="1"/>
</dbReference>
<dbReference type="GO" id="GO:0006275">
    <property type="term" value="P:regulation of DNA replication"/>
    <property type="evidence" value="ECO:0007669"/>
    <property type="project" value="UniProtKB-UniRule"/>
</dbReference>
<dbReference type="InterPro" id="IPR001957">
    <property type="entry name" value="Chromosome_initiator_DnaA"/>
</dbReference>
<keyword evidence="2 8" id="KW-0963">Cytoplasm</keyword>
<evidence type="ECO:0000256" key="1">
    <source>
        <dbReference type="ARBA" id="ARBA00006583"/>
    </source>
</evidence>
<dbReference type="InterPro" id="IPR038454">
    <property type="entry name" value="DnaA_N_sf"/>
</dbReference>
<feature type="binding site" evidence="8">
    <location>
        <position position="235"/>
    </location>
    <ligand>
        <name>ATP</name>
        <dbReference type="ChEBI" id="CHEBI:30616"/>
    </ligand>
</feature>
<feature type="binding site" evidence="8">
    <location>
        <position position="236"/>
    </location>
    <ligand>
        <name>ATP</name>
        <dbReference type="ChEBI" id="CHEBI:30616"/>
    </ligand>
</feature>
<evidence type="ECO:0000313" key="12">
    <source>
        <dbReference type="EMBL" id="AUN96513.1"/>
    </source>
</evidence>
<evidence type="ECO:0000256" key="11">
    <source>
        <dbReference type="RuleBase" id="RU004227"/>
    </source>
</evidence>
<evidence type="ECO:0000256" key="5">
    <source>
        <dbReference type="ARBA" id="ARBA00022840"/>
    </source>
</evidence>
<dbReference type="InterPro" id="IPR018312">
    <property type="entry name" value="Chromosome_initiator_DnaA_CS"/>
</dbReference>
<dbReference type="InterPro" id="IPR013159">
    <property type="entry name" value="DnaA_C"/>
</dbReference>
<reference evidence="12 13" key="1">
    <citation type="submission" date="2018-01" db="EMBL/GenBank/DDBJ databases">
        <title>Complete genome sequence of Bacteriovorax stolpii DSM12778.</title>
        <authorList>
            <person name="Tang B."/>
            <person name="Chang J."/>
        </authorList>
    </citation>
    <scope>NUCLEOTIDE SEQUENCE [LARGE SCALE GENOMIC DNA]</scope>
    <source>
        <strain evidence="12 13">DSM 12778</strain>
    </source>
</reference>
<dbReference type="PANTHER" id="PTHR30050:SF2">
    <property type="entry name" value="CHROMOSOMAL REPLICATION INITIATOR PROTEIN DNAA"/>
    <property type="match status" value="1"/>
</dbReference>
<dbReference type="InterPro" id="IPR010921">
    <property type="entry name" value="Trp_repressor/repl_initiator"/>
</dbReference>
<dbReference type="SUPFAM" id="SSF52540">
    <property type="entry name" value="P-loop containing nucleoside triphosphate hydrolases"/>
    <property type="match status" value="1"/>
</dbReference>
<dbReference type="CDD" id="cd06571">
    <property type="entry name" value="Bac_DnaA_C"/>
    <property type="match status" value="1"/>
</dbReference>
<dbReference type="SMART" id="SM00382">
    <property type="entry name" value="AAA"/>
    <property type="match status" value="1"/>
</dbReference>
<feature type="binding site" evidence="8">
    <location>
        <position position="233"/>
    </location>
    <ligand>
        <name>ATP</name>
        <dbReference type="ChEBI" id="CHEBI:30616"/>
    </ligand>
</feature>
<dbReference type="GO" id="GO:0003688">
    <property type="term" value="F:DNA replication origin binding"/>
    <property type="evidence" value="ECO:0007669"/>
    <property type="project" value="UniProtKB-UniRule"/>
</dbReference>
<dbReference type="GO" id="GO:0005524">
    <property type="term" value="F:ATP binding"/>
    <property type="evidence" value="ECO:0007669"/>
    <property type="project" value="UniProtKB-UniRule"/>
</dbReference>
<dbReference type="InterPro" id="IPR003593">
    <property type="entry name" value="AAA+_ATPase"/>
</dbReference>
<accession>A0A2K9NLY3</accession>
<dbReference type="PROSITE" id="PS01008">
    <property type="entry name" value="DNAA"/>
    <property type="match status" value="1"/>
</dbReference>
<comment type="function">
    <text evidence="8 10">Plays an essential role in the initiation and regulation of chromosomal replication. ATP-DnaA binds to the origin of replication (oriC) to initiate formation of the DNA replication initiation complex once per cell cycle. Binds the DnaA box (a 9 base pair repeat at the origin) and separates the double-stranded (ds)DNA. Forms a right-handed helical filament on oriC DNA; dsDNA binds to the exterior of the filament while single-stranded (ss)DNA is stabiized in the filament's interior. The ATP-DnaA-oriC complex binds and stabilizes one strand of the AT-rich DNA unwinding element (DUE), permitting loading of DNA polymerase. After initiation quickly degrades to an ADP-DnaA complex that is not apt for DNA replication. Binds acidic phospholipids.</text>
</comment>
<evidence type="ECO:0000256" key="10">
    <source>
        <dbReference type="RuleBase" id="RU000577"/>
    </source>
</evidence>
<dbReference type="Pfam" id="PF08299">
    <property type="entry name" value="Bac_DnaA_C"/>
    <property type="match status" value="1"/>
</dbReference>